<reference evidence="2" key="2">
    <citation type="submission" date="2020-09" db="EMBL/GenBank/DDBJ databases">
        <authorList>
            <person name="Sun Q."/>
            <person name="Ohkuma M."/>
        </authorList>
    </citation>
    <scope>NUCLEOTIDE SEQUENCE</scope>
    <source>
        <strain evidence="2">JCM 3051</strain>
    </source>
</reference>
<dbReference type="SUPFAM" id="SSF103032">
    <property type="entry name" value="Hypothetical protein YwqG"/>
    <property type="match status" value="1"/>
</dbReference>
<sequence length="294" mass="31673">MGEEVDGPAAAGAQVLPAAVRGLPHAALGWLDRFREQALDEGVPEDDVDRWFALARPAMRSAPDGGGTVVGRLGSPVLLPPDAPTPATVYGSGLRTEHQLVVTLDLAAIAPGATDLPLPRDGHLLLFANLELEDDLLEGGAVHVPAGAPVEERDVEPDYEPYGYDSPQAVDEELRRSPDLRLVPSVSLPACSLDPEIEAAHPFAETLQEIWAELTEDSGEWQLGGHADNFDDYGDPARRSASHGPSGAGTRPEDWVLLAQWYGVPMGVVYWTIPRQDLESCRFDRVLVQLYANP</sequence>
<accession>A0A8H9GRK5</accession>
<reference evidence="2" key="1">
    <citation type="journal article" date="2014" name="Int. J. Syst. Evol. Microbiol.">
        <title>Complete genome sequence of Corynebacterium casei LMG S-19264T (=DSM 44701T), isolated from a smear-ripened cheese.</title>
        <authorList>
            <consortium name="US DOE Joint Genome Institute (JGI-PGF)"/>
            <person name="Walter F."/>
            <person name="Albersmeier A."/>
            <person name="Kalinowski J."/>
            <person name="Ruckert C."/>
        </authorList>
    </citation>
    <scope>NUCLEOTIDE SEQUENCE</scope>
    <source>
        <strain evidence="2">JCM 3051</strain>
    </source>
</reference>
<name>A0A8H9GRK5_9MICO</name>
<dbReference type="EMBL" id="BMPT01000028">
    <property type="protein sequence ID" value="GGM43736.1"/>
    <property type="molecule type" value="Genomic_DNA"/>
</dbReference>
<evidence type="ECO:0000256" key="1">
    <source>
        <dbReference type="SAM" id="MobiDB-lite"/>
    </source>
</evidence>
<organism evidence="2 3">
    <name type="scientific">Promicromonospora citrea</name>
    <dbReference type="NCBI Taxonomy" id="43677"/>
    <lineage>
        <taxon>Bacteria</taxon>
        <taxon>Bacillati</taxon>
        <taxon>Actinomycetota</taxon>
        <taxon>Actinomycetes</taxon>
        <taxon>Micrococcales</taxon>
        <taxon>Promicromonosporaceae</taxon>
        <taxon>Promicromonospora</taxon>
    </lineage>
</organism>
<evidence type="ECO:0000313" key="3">
    <source>
        <dbReference type="Proteomes" id="UP000655589"/>
    </source>
</evidence>
<comment type="caution">
    <text evidence="2">The sequence shown here is derived from an EMBL/GenBank/DDBJ whole genome shotgun (WGS) entry which is preliminary data.</text>
</comment>
<evidence type="ECO:0008006" key="4">
    <source>
        <dbReference type="Google" id="ProtNLM"/>
    </source>
</evidence>
<dbReference type="InterPro" id="IPR015315">
    <property type="entry name" value="DUF1963"/>
</dbReference>
<proteinExistence type="predicted"/>
<gene>
    <name evidence="2" type="ORF">GCM10010102_44000</name>
</gene>
<dbReference type="Pfam" id="PF09234">
    <property type="entry name" value="DUF1963"/>
    <property type="match status" value="1"/>
</dbReference>
<keyword evidence="3" id="KW-1185">Reference proteome</keyword>
<dbReference type="Gene3D" id="2.30.320.10">
    <property type="entry name" value="YwqG-like"/>
    <property type="match status" value="1"/>
</dbReference>
<evidence type="ECO:0000313" key="2">
    <source>
        <dbReference type="EMBL" id="GGM43736.1"/>
    </source>
</evidence>
<dbReference type="AlphaFoldDB" id="A0A8H9GRK5"/>
<feature type="region of interest" description="Disordered" evidence="1">
    <location>
        <begin position="222"/>
        <end position="250"/>
    </location>
</feature>
<dbReference type="Proteomes" id="UP000655589">
    <property type="component" value="Unassembled WGS sequence"/>
</dbReference>
<dbReference type="InterPro" id="IPR035948">
    <property type="entry name" value="YwqG-like_sf"/>
</dbReference>
<protein>
    <recommendedName>
        <fullName evidence="4">DUF1963 domain-containing protein</fullName>
    </recommendedName>
</protein>